<feature type="transmembrane region" description="Helical" evidence="1">
    <location>
        <begin position="34"/>
        <end position="56"/>
    </location>
</feature>
<protein>
    <submittedName>
        <fullName evidence="2">Uncharacterized protein</fullName>
    </submittedName>
</protein>
<accession>D8PH93</accession>
<dbReference type="AlphaFoldDB" id="D8PH93"/>
<dbReference type="Proteomes" id="UP000001660">
    <property type="component" value="Chromosome"/>
</dbReference>
<evidence type="ECO:0000313" key="2">
    <source>
        <dbReference type="EMBL" id="CBK42630.1"/>
    </source>
</evidence>
<gene>
    <name evidence="2" type="ORF">NIDE2932</name>
</gene>
<dbReference type="HOGENOM" id="CLU_890498_0_0_0"/>
<feature type="transmembrane region" description="Helical" evidence="1">
    <location>
        <begin position="206"/>
        <end position="225"/>
    </location>
</feature>
<dbReference type="KEGG" id="nde:NIDE2932"/>
<dbReference type="EMBL" id="FP929003">
    <property type="protein sequence ID" value="CBK42630.1"/>
    <property type="molecule type" value="Genomic_DNA"/>
</dbReference>
<proteinExistence type="predicted"/>
<keyword evidence="1" id="KW-1133">Transmembrane helix</keyword>
<evidence type="ECO:0000256" key="1">
    <source>
        <dbReference type="SAM" id="Phobius"/>
    </source>
</evidence>
<keyword evidence="1" id="KW-0812">Transmembrane</keyword>
<keyword evidence="1" id="KW-0472">Membrane</keyword>
<name>D8PH93_9BACT</name>
<sequence>MSGVLLRRVSVQLEEVAEMDERVFRISKSFRSSLIGATILGIVMIAAAGGMVASAWTQDLNQRQRAVIFWLGLLFSMLVVAAVLWCLYTLKQIKYKVVVGVAGIERIPESAPAVSVAWSDIVAVEARGRANRLRLYGAGNRFLMEMDWQLDGADKLEELIHQKVYRDRLVHEQIKHFSVWKGANKSGFLPPIGFACFSLLSGMQGAYIPSAFFAAMTVGALVLWGNLIQEVTIMPEGLQLRTLLKLRSLSWPEISGIDMSTVKDERAGGSGRAFRIVKVLLKNGKPIQMPPVQGGNLLLFDALTYSCKANQG</sequence>
<keyword evidence="3" id="KW-1185">Reference proteome</keyword>
<organism evidence="2 3">
    <name type="scientific">Nitrospira defluvii</name>
    <dbReference type="NCBI Taxonomy" id="330214"/>
    <lineage>
        <taxon>Bacteria</taxon>
        <taxon>Pseudomonadati</taxon>
        <taxon>Nitrospirota</taxon>
        <taxon>Nitrospiria</taxon>
        <taxon>Nitrospirales</taxon>
        <taxon>Nitrospiraceae</taxon>
        <taxon>Nitrospira</taxon>
    </lineage>
</organism>
<feature type="transmembrane region" description="Helical" evidence="1">
    <location>
        <begin position="68"/>
        <end position="88"/>
    </location>
</feature>
<evidence type="ECO:0000313" key="3">
    <source>
        <dbReference type="Proteomes" id="UP000001660"/>
    </source>
</evidence>
<reference evidence="2 3" key="1">
    <citation type="journal article" date="2010" name="Proc. Natl. Acad. Sci. U.S.A.">
        <title>A Nitrospira metagenome illuminates the physiology and evolution of globally important nitrite-oxidizing bacteria.</title>
        <authorList>
            <person name="Lucker S."/>
            <person name="Wagner M."/>
            <person name="Maixner F."/>
            <person name="Pelletier E."/>
            <person name="Koch H."/>
            <person name="Vacherie B."/>
            <person name="Rattei T."/>
            <person name="Sinninghe Damste J."/>
            <person name="Spieck E."/>
            <person name="Le Paslier D."/>
            <person name="Daims H."/>
        </authorList>
    </citation>
    <scope>NUCLEOTIDE SEQUENCE [LARGE SCALE GENOMIC DNA]</scope>
</reference>